<sequence>MKLSPSSPSERLSAIDILRGLAVFGIFLVNILYMSTTSVFYERNGVVPEGETELDGSLKHMIELIFSGKMYPVLAFLFGAGFYYLMSRAERKGVRVRRFFLKRMSILFLIGAAHMLLFYGGDILRTYAILGCLLLLFYRRRDKTILTWAVSILALFLLSFSLSFLTPASDLDASREANYAIAEREAAEATEAYRSGHYGEWMSFHIDEEVLPALAMEQITYPGVFGMMLLGFYCGRVDLFSRVKELAPRLRAIRDITGSASVLITGLLALIRFGNWEAGAYEAAVTQWLIYGCGIIVSLFYMTSLLLALQLPSVQKLLGPFRLVGRMTLTNYLLQSAISIAVFAGFGLFGTLAVWQVLAYCSIVIALEILFSVWWMSRFAYGPAEWLWRRWTYGKLGNDKAAATASKEVNA</sequence>
<feature type="transmembrane region" description="Helical" evidence="1">
    <location>
        <begin position="145"/>
        <end position="165"/>
    </location>
</feature>
<feature type="domain" description="DUF418" evidence="2">
    <location>
        <begin position="235"/>
        <end position="395"/>
    </location>
</feature>
<dbReference type="PANTHER" id="PTHR30590">
    <property type="entry name" value="INNER MEMBRANE PROTEIN"/>
    <property type="match status" value="1"/>
</dbReference>
<evidence type="ECO:0000313" key="4">
    <source>
        <dbReference type="Proteomes" id="UP000535838"/>
    </source>
</evidence>
<dbReference type="InterPro" id="IPR052529">
    <property type="entry name" value="Bact_Transport_Assoc"/>
</dbReference>
<feature type="transmembrane region" description="Helical" evidence="1">
    <location>
        <begin position="99"/>
        <end position="117"/>
    </location>
</feature>
<proteinExistence type="predicted"/>
<feature type="transmembrane region" description="Helical" evidence="1">
    <location>
        <begin position="21"/>
        <end position="41"/>
    </location>
</feature>
<keyword evidence="1" id="KW-1133">Transmembrane helix</keyword>
<keyword evidence="1" id="KW-0812">Transmembrane</keyword>
<feature type="transmembrane region" description="Helical" evidence="1">
    <location>
        <begin position="219"/>
        <end position="235"/>
    </location>
</feature>
<name>A0A841SW30_9BACL</name>
<evidence type="ECO:0000256" key="1">
    <source>
        <dbReference type="SAM" id="Phobius"/>
    </source>
</evidence>
<comment type="caution">
    <text evidence="3">The sequence shown here is derived from an EMBL/GenBank/DDBJ whole genome shotgun (WGS) entry which is preliminary data.</text>
</comment>
<keyword evidence="1" id="KW-0472">Membrane</keyword>
<evidence type="ECO:0000259" key="2">
    <source>
        <dbReference type="Pfam" id="PF04235"/>
    </source>
</evidence>
<dbReference type="PANTHER" id="PTHR30590:SF3">
    <property type="entry name" value="HYPOTHETICAL MEMBRANE SPANNING PROTEIN"/>
    <property type="match status" value="1"/>
</dbReference>
<protein>
    <submittedName>
        <fullName evidence="3">DUF418 domain-containing protein</fullName>
    </submittedName>
</protein>
<dbReference type="Proteomes" id="UP000535838">
    <property type="component" value="Unassembled WGS sequence"/>
</dbReference>
<feature type="transmembrane region" description="Helical" evidence="1">
    <location>
        <begin position="332"/>
        <end position="351"/>
    </location>
</feature>
<reference evidence="3 4" key="1">
    <citation type="submission" date="2020-08" db="EMBL/GenBank/DDBJ databases">
        <title>Cohnella phylogeny.</title>
        <authorList>
            <person name="Dunlap C."/>
        </authorList>
    </citation>
    <scope>NUCLEOTIDE SEQUENCE [LARGE SCALE GENOMIC DNA]</scope>
    <source>
        <strain evidence="3 4">DSM 25241</strain>
    </source>
</reference>
<dbReference type="Pfam" id="PF04235">
    <property type="entry name" value="DUF418"/>
    <property type="match status" value="1"/>
</dbReference>
<feature type="transmembrane region" description="Helical" evidence="1">
    <location>
        <begin position="256"/>
        <end position="276"/>
    </location>
</feature>
<dbReference type="InterPro" id="IPR007349">
    <property type="entry name" value="DUF418"/>
</dbReference>
<dbReference type="RefSeq" id="WP_185119525.1">
    <property type="nucleotide sequence ID" value="NZ_JACJVQ010000006.1"/>
</dbReference>
<gene>
    <name evidence="3" type="ORF">H7B67_09300</name>
</gene>
<accession>A0A841SW30</accession>
<keyword evidence="4" id="KW-1185">Reference proteome</keyword>
<dbReference type="EMBL" id="JACJVQ010000006">
    <property type="protein sequence ID" value="MBB6634305.1"/>
    <property type="molecule type" value="Genomic_DNA"/>
</dbReference>
<dbReference type="AlphaFoldDB" id="A0A841SW30"/>
<evidence type="ECO:0000313" key="3">
    <source>
        <dbReference type="EMBL" id="MBB6634305.1"/>
    </source>
</evidence>
<feature type="transmembrane region" description="Helical" evidence="1">
    <location>
        <begin position="288"/>
        <end position="311"/>
    </location>
</feature>
<feature type="transmembrane region" description="Helical" evidence="1">
    <location>
        <begin position="357"/>
        <end position="381"/>
    </location>
</feature>
<feature type="transmembrane region" description="Helical" evidence="1">
    <location>
        <begin position="61"/>
        <end position="87"/>
    </location>
</feature>
<feature type="transmembrane region" description="Helical" evidence="1">
    <location>
        <begin position="123"/>
        <end position="138"/>
    </location>
</feature>
<organism evidence="3 4">
    <name type="scientific">Cohnella thailandensis</name>
    <dbReference type="NCBI Taxonomy" id="557557"/>
    <lineage>
        <taxon>Bacteria</taxon>
        <taxon>Bacillati</taxon>
        <taxon>Bacillota</taxon>
        <taxon>Bacilli</taxon>
        <taxon>Bacillales</taxon>
        <taxon>Paenibacillaceae</taxon>
        <taxon>Cohnella</taxon>
    </lineage>
</organism>